<dbReference type="AlphaFoldDB" id="A0A2M4CD81"/>
<feature type="signal peptide" evidence="1">
    <location>
        <begin position="1"/>
        <end position="23"/>
    </location>
</feature>
<name>A0A2M4CD81_9DIPT</name>
<protein>
    <submittedName>
        <fullName evidence="2">Putative secreted protein</fullName>
    </submittedName>
</protein>
<evidence type="ECO:0000256" key="1">
    <source>
        <dbReference type="SAM" id="SignalP"/>
    </source>
</evidence>
<organism evidence="2">
    <name type="scientific">Anopheles marajoara</name>
    <dbReference type="NCBI Taxonomy" id="58244"/>
    <lineage>
        <taxon>Eukaryota</taxon>
        <taxon>Metazoa</taxon>
        <taxon>Ecdysozoa</taxon>
        <taxon>Arthropoda</taxon>
        <taxon>Hexapoda</taxon>
        <taxon>Insecta</taxon>
        <taxon>Pterygota</taxon>
        <taxon>Neoptera</taxon>
        <taxon>Endopterygota</taxon>
        <taxon>Diptera</taxon>
        <taxon>Nematocera</taxon>
        <taxon>Culicoidea</taxon>
        <taxon>Culicidae</taxon>
        <taxon>Anophelinae</taxon>
        <taxon>Anopheles</taxon>
    </lineage>
</organism>
<accession>A0A2M4CD81</accession>
<keyword evidence="1" id="KW-0732">Signal</keyword>
<reference evidence="2" key="1">
    <citation type="submission" date="2018-01" db="EMBL/GenBank/DDBJ databases">
        <title>An insight into the sialome of Amazonian anophelines.</title>
        <authorList>
            <person name="Ribeiro J.M."/>
            <person name="Scarpassa V."/>
            <person name="Calvo E."/>
        </authorList>
    </citation>
    <scope>NUCLEOTIDE SEQUENCE</scope>
    <source>
        <tissue evidence="2">Salivary glands</tissue>
    </source>
</reference>
<evidence type="ECO:0000313" key="2">
    <source>
        <dbReference type="EMBL" id="MBW62888.1"/>
    </source>
</evidence>
<dbReference type="EMBL" id="GGFJ01013747">
    <property type="protein sequence ID" value="MBW62888.1"/>
    <property type="molecule type" value="Transcribed_RNA"/>
</dbReference>
<proteinExistence type="predicted"/>
<feature type="chain" id="PRO_5014772880" evidence="1">
    <location>
        <begin position="24"/>
        <end position="78"/>
    </location>
</feature>
<sequence length="78" mass="9225">MQKIRGVCVCLWVRSFFLSRCLSYATRQTHPIIGNFRTFDRRSETRPFTIVRSWKWSIMLGAHGSRYHSAVLMVFDLV</sequence>